<proteinExistence type="predicted"/>
<keyword evidence="7" id="KW-1185">Reference proteome</keyword>
<feature type="domain" description="Major facilitator superfamily (MFS) profile" evidence="6">
    <location>
        <begin position="104"/>
        <end position="542"/>
    </location>
</feature>
<dbReference type="RefSeq" id="XP_017299840.2">
    <property type="nucleotide sequence ID" value="XM_017444351.2"/>
</dbReference>
<name>A0A1S4EC87_DIACI</name>
<protein>
    <submittedName>
        <fullName evidence="8">Facilitated trehalose transporter Tret1-2 homolog</fullName>
    </submittedName>
</protein>
<dbReference type="InterPro" id="IPR005828">
    <property type="entry name" value="MFS_sugar_transport-like"/>
</dbReference>
<dbReference type="PROSITE" id="PS00217">
    <property type="entry name" value="SUGAR_TRANSPORT_2"/>
    <property type="match status" value="1"/>
</dbReference>
<feature type="transmembrane region" description="Helical" evidence="5">
    <location>
        <begin position="102"/>
        <end position="125"/>
    </location>
</feature>
<dbReference type="InterPro" id="IPR050549">
    <property type="entry name" value="MFS_Trehalose_Transporter"/>
</dbReference>
<evidence type="ECO:0000256" key="5">
    <source>
        <dbReference type="SAM" id="Phobius"/>
    </source>
</evidence>
<evidence type="ECO:0000256" key="2">
    <source>
        <dbReference type="ARBA" id="ARBA00022692"/>
    </source>
</evidence>
<comment type="subcellular location">
    <subcellularLocation>
        <location evidence="1">Membrane</location>
        <topology evidence="1">Multi-pass membrane protein</topology>
    </subcellularLocation>
</comment>
<dbReference type="FunFam" id="1.20.1250.20:FF:000249">
    <property type="entry name" value="facilitated trehalose transporter Tret1"/>
    <property type="match status" value="1"/>
</dbReference>
<sequence>MRYLFITDTTLPHLGNTKQRRTIHKGHCLMNDSFLFKAVHLYVMQDNKSEPNFPVPILSVHSSSNVATIKALVSSQTLFSLNNDKSDLTMTQPTKGSSLKQVAAAVFANLGNVNTGMVFGFSAAATSQLISRDSPYRITSDESTWIASLSAIGTMVGCVLGGYMMDLVGRKMTLIITEVPTILGWALIALAPSLPSSILPWIFTGRILTGLGSGMVGAPSRIYTAECSQPHLRGMLSSLASFGVSLGVLFEYSLGAFLSWDTVAAISTIIPVLSIIAGCLMPESPSWLLSQGRKDACRNSLRRLRANNYDVEKEVQGLYEFSKRQETQKSRNFKETLAAIVEPACLKPFVILMLYFLIYQFSGVNPVTFYAVNIFKDAGAHVNNNLAAVIMGIVRLIFTIASCIMMKKMGRRSLTFISSIGCGVSMTGLGLYIFATKDFWPEYKFPAFVSYLPVLMLMTFTAASTIGYLVVPWVMIGEVYPTKVRGIVGGLTTCACHFFIFLTVKSYNMFQTHLTKEGTFLMYGCISLLGTIFFYVYLPETKNKTLQEIEEQFAGKSKKHHSEIYVKPSQQKLILSSDDLITSEKPKAINLLRWLHINFGMVLFTFACKLFLDFL</sequence>
<dbReference type="Proteomes" id="UP000079169">
    <property type="component" value="Unplaced"/>
</dbReference>
<feature type="transmembrane region" description="Helical" evidence="5">
    <location>
        <begin position="386"/>
        <end position="406"/>
    </location>
</feature>
<evidence type="ECO:0000313" key="8">
    <source>
        <dbReference type="RefSeq" id="XP_017299840.2"/>
    </source>
</evidence>
<dbReference type="PANTHER" id="PTHR48021">
    <property type="match status" value="1"/>
</dbReference>
<dbReference type="Gene3D" id="1.20.1250.20">
    <property type="entry name" value="MFS general substrate transporter like domains"/>
    <property type="match status" value="1"/>
</dbReference>
<dbReference type="InterPro" id="IPR020846">
    <property type="entry name" value="MFS_dom"/>
</dbReference>
<evidence type="ECO:0000256" key="4">
    <source>
        <dbReference type="ARBA" id="ARBA00023136"/>
    </source>
</evidence>
<dbReference type="STRING" id="121845.A0A1S4EC87"/>
<dbReference type="PANTHER" id="PTHR48021:SF7">
    <property type="entry name" value="RH09188P"/>
    <property type="match status" value="1"/>
</dbReference>
<accession>A0A1S4EC87</accession>
<dbReference type="Pfam" id="PF00083">
    <property type="entry name" value="Sugar_tr"/>
    <property type="match status" value="1"/>
</dbReference>
<dbReference type="AlphaFoldDB" id="A0A1S4EC87"/>
<dbReference type="PROSITE" id="PS00216">
    <property type="entry name" value="SUGAR_TRANSPORT_1"/>
    <property type="match status" value="1"/>
</dbReference>
<feature type="transmembrane region" description="Helical" evidence="5">
    <location>
        <begin position="239"/>
        <end position="257"/>
    </location>
</feature>
<feature type="transmembrane region" description="Helical" evidence="5">
    <location>
        <begin position="145"/>
        <end position="165"/>
    </location>
</feature>
<keyword evidence="4 5" id="KW-0472">Membrane</keyword>
<organism evidence="7 8">
    <name type="scientific">Diaphorina citri</name>
    <name type="common">Asian citrus psyllid</name>
    <dbReference type="NCBI Taxonomy" id="121845"/>
    <lineage>
        <taxon>Eukaryota</taxon>
        <taxon>Metazoa</taxon>
        <taxon>Ecdysozoa</taxon>
        <taxon>Arthropoda</taxon>
        <taxon>Hexapoda</taxon>
        <taxon>Insecta</taxon>
        <taxon>Pterygota</taxon>
        <taxon>Neoptera</taxon>
        <taxon>Paraneoptera</taxon>
        <taxon>Hemiptera</taxon>
        <taxon>Sternorrhyncha</taxon>
        <taxon>Psylloidea</taxon>
        <taxon>Psyllidae</taxon>
        <taxon>Diaphorininae</taxon>
        <taxon>Diaphorina</taxon>
    </lineage>
</organism>
<evidence type="ECO:0000259" key="6">
    <source>
        <dbReference type="PROSITE" id="PS50850"/>
    </source>
</evidence>
<dbReference type="SUPFAM" id="SSF103473">
    <property type="entry name" value="MFS general substrate transporter"/>
    <property type="match status" value="1"/>
</dbReference>
<keyword evidence="2 5" id="KW-0812">Transmembrane</keyword>
<feature type="transmembrane region" description="Helical" evidence="5">
    <location>
        <begin position="487"/>
        <end position="508"/>
    </location>
</feature>
<feature type="transmembrane region" description="Helical" evidence="5">
    <location>
        <begin position="454"/>
        <end position="475"/>
    </location>
</feature>
<gene>
    <name evidence="8" type="primary">LOC103509895</name>
</gene>
<feature type="transmembrane region" description="Helical" evidence="5">
    <location>
        <begin position="337"/>
        <end position="358"/>
    </location>
</feature>
<dbReference type="GO" id="GO:0022857">
    <property type="term" value="F:transmembrane transporter activity"/>
    <property type="evidence" value="ECO:0007669"/>
    <property type="project" value="InterPro"/>
</dbReference>
<dbReference type="PROSITE" id="PS50850">
    <property type="entry name" value="MFS"/>
    <property type="match status" value="1"/>
</dbReference>
<dbReference type="GeneID" id="103509895"/>
<feature type="transmembrane region" description="Helical" evidence="5">
    <location>
        <begin position="520"/>
        <end position="538"/>
    </location>
</feature>
<evidence type="ECO:0000313" key="7">
    <source>
        <dbReference type="Proteomes" id="UP000079169"/>
    </source>
</evidence>
<dbReference type="InterPro" id="IPR036259">
    <property type="entry name" value="MFS_trans_sf"/>
</dbReference>
<reference evidence="8" key="1">
    <citation type="submission" date="2025-08" db="UniProtKB">
        <authorList>
            <consortium name="RefSeq"/>
        </authorList>
    </citation>
    <scope>IDENTIFICATION</scope>
</reference>
<evidence type="ECO:0000256" key="3">
    <source>
        <dbReference type="ARBA" id="ARBA00022989"/>
    </source>
</evidence>
<dbReference type="PaxDb" id="121845-A0A1S4EC87"/>
<dbReference type="KEGG" id="dci:103509895"/>
<keyword evidence="3 5" id="KW-1133">Transmembrane helix</keyword>
<dbReference type="InterPro" id="IPR003663">
    <property type="entry name" value="Sugar/inositol_transpt"/>
</dbReference>
<dbReference type="InterPro" id="IPR005829">
    <property type="entry name" value="Sugar_transporter_CS"/>
</dbReference>
<feature type="transmembrane region" description="Helical" evidence="5">
    <location>
        <begin position="591"/>
        <end position="612"/>
    </location>
</feature>
<dbReference type="GO" id="GO:0016020">
    <property type="term" value="C:membrane"/>
    <property type="evidence" value="ECO:0007669"/>
    <property type="project" value="UniProtKB-SubCell"/>
</dbReference>
<dbReference type="PRINTS" id="PR00171">
    <property type="entry name" value="SUGRTRNSPORT"/>
</dbReference>
<evidence type="ECO:0000256" key="1">
    <source>
        <dbReference type="ARBA" id="ARBA00004141"/>
    </source>
</evidence>
<feature type="transmembrane region" description="Helical" evidence="5">
    <location>
        <begin position="413"/>
        <end position="434"/>
    </location>
</feature>